<sequence>MNSKCPILTTLMFTISTVLLYGQAHIKPISEEGQSKSNTDTLNVGYTYWWGNSGPFIGSCGDKYALAFLGVVTQIDSPNKDASLLYTPQNGIIEIVEILKKERLEKEKYSGQKYFSSDCFHNTKLKKGNSVLVFCYQYEGSYTIPGQNSIIKINGTNDPVVLSIKKYIDAGENPIKIKEDIGLWRKMGFESDLKRIIECRETF</sequence>
<comment type="caution">
    <text evidence="1">The sequence shown here is derived from an EMBL/GenBank/DDBJ whole genome shotgun (WGS) entry which is preliminary data.</text>
</comment>
<dbReference type="EMBL" id="JABBHF010000011">
    <property type="protein sequence ID" value="NMH89359.1"/>
    <property type="molecule type" value="Genomic_DNA"/>
</dbReference>
<evidence type="ECO:0000313" key="2">
    <source>
        <dbReference type="Proteomes" id="UP000746690"/>
    </source>
</evidence>
<gene>
    <name evidence="1" type="ORF">HHX25_17745</name>
</gene>
<accession>A0ABX1S4J1</accession>
<name>A0ABX1S4J1_9FLAO</name>
<keyword evidence="2" id="KW-1185">Reference proteome</keyword>
<proteinExistence type="predicted"/>
<reference evidence="1 2" key="1">
    <citation type="submission" date="2020-04" db="EMBL/GenBank/DDBJ databases">
        <title>A Flavivirga sp. nov.</title>
        <authorList>
            <person name="Sun X."/>
        </authorList>
    </citation>
    <scope>NUCLEOTIDE SEQUENCE [LARGE SCALE GENOMIC DNA]</scope>
    <source>
        <strain evidence="1 2">Y03</strain>
    </source>
</reference>
<protein>
    <submittedName>
        <fullName evidence="1">Uncharacterized protein</fullName>
    </submittedName>
</protein>
<dbReference type="Proteomes" id="UP000746690">
    <property type="component" value="Unassembled WGS sequence"/>
</dbReference>
<dbReference type="RefSeq" id="WP_169676263.1">
    <property type="nucleotide sequence ID" value="NZ_JABBHF010000011.1"/>
</dbReference>
<evidence type="ECO:0000313" key="1">
    <source>
        <dbReference type="EMBL" id="NMH89359.1"/>
    </source>
</evidence>
<organism evidence="1 2">
    <name type="scientific">Flavivirga algicola</name>
    <dbReference type="NCBI Taxonomy" id="2729136"/>
    <lineage>
        <taxon>Bacteria</taxon>
        <taxon>Pseudomonadati</taxon>
        <taxon>Bacteroidota</taxon>
        <taxon>Flavobacteriia</taxon>
        <taxon>Flavobacteriales</taxon>
        <taxon>Flavobacteriaceae</taxon>
        <taxon>Flavivirga</taxon>
    </lineage>
</organism>